<keyword evidence="4" id="KW-1185">Reference proteome</keyword>
<dbReference type="Gene3D" id="3.90.1010.20">
    <property type="match status" value="1"/>
</dbReference>
<accession>A0A1D7Y7D3</accession>
<feature type="domain" description="FMN-binding" evidence="2">
    <location>
        <begin position="75"/>
        <end position="147"/>
    </location>
</feature>
<dbReference type="Pfam" id="PF04205">
    <property type="entry name" value="FMN_bind"/>
    <property type="match status" value="1"/>
</dbReference>
<feature type="compositionally biased region" description="Low complexity" evidence="1">
    <location>
        <begin position="33"/>
        <end position="73"/>
    </location>
</feature>
<evidence type="ECO:0000259" key="2">
    <source>
        <dbReference type="SMART" id="SM00900"/>
    </source>
</evidence>
<dbReference type="EMBL" id="CP017248">
    <property type="protein sequence ID" value="AOR31471.1"/>
    <property type="molecule type" value="Genomic_DNA"/>
</dbReference>
<dbReference type="AlphaFoldDB" id="A0A1D7Y7D3"/>
<dbReference type="SMART" id="SM00900">
    <property type="entry name" value="FMN_bind"/>
    <property type="match status" value="1"/>
</dbReference>
<evidence type="ECO:0000313" key="3">
    <source>
        <dbReference type="EMBL" id="AOR31471.1"/>
    </source>
</evidence>
<dbReference type="GO" id="GO:0010181">
    <property type="term" value="F:FMN binding"/>
    <property type="evidence" value="ECO:0007669"/>
    <property type="project" value="InterPro"/>
</dbReference>
<protein>
    <submittedName>
        <fullName evidence="3">FMN-binding domain-containing protein</fullName>
    </submittedName>
</protein>
<organism evidence="3 4">
    <name type="scientific">Streptomyces fodineus</name>
    <dbReference type="NCBI Taxonomy" id="1904616"/>
    <lineage>
        <taxon>Bacteria</taxon>
        <taxon>Bacillati</taxon>
        <taxon>Actinomycetota</taxon>
        <taxon>Actinomycetes</taxon>
        <taxon>Kitasatosporales</taxon>
        <taxon>Streptomycetaceae</taxon>
        <taxon>Streptomyces</taxon>
    </lineage>
</organism>
<evidence type="ECO:0000256" key="1">
    <source>
        <dbReference type="SAM" id="MobiDB-lite"/>
    </source>
</evidence>
<sequence>MKRAIPVFVLTVAGLIPVWRYQPSTGTTDIAQPASTPAPVRSSSPSRAASPSASPSASASVPSSKVVAGPAVSTSKGVIQVEVTFRGDRIASVRMLQAPHHRQTVFAVPQLIAETLEAQSAHIDSVSGATITSGGYRESLQAALDAKGS</sequence>
<name>A0A1D7Y7D3_9ACTN</name>
<dbReference type="KEGG" id="spun:BFF78_10825"/>
<feature type="region of interest" description="Disordered" evidence="1">
    <location>
        <begin position="26"/>
        <end position="73"/>
    </location>
</feature>
<reference evidence="4" key="1">
    <citation type="submission" date="2016-09" db="EMBL/GenBank/DDBJ databases">
        <title>Streptomyces puniciscabiei strain:TW1S1 Genome sequencing and assembly.</title>
        <authorList>
            <person name="Kim M.-K."/>
            <person name="Kim S.B."/>
        </authorList>
    </citation>
    <scope>NUCLEOTIDE SEQUENCE [LARGE SCALE GENOMIC DNA]</scope>
    <source>
        <strain evidence="4">TW1S1</strain>
    </source>
</reference>
<dbReference type="GO" id="GO:0016020">
    <property type="term" value="C:membrane"/>
    <property type="evidence" value="ECO:0007669"/>
    <property type="project" value="InterPro"/>
</dbReference>
<evidence type="ECO:0000313" key="4">
    <source>
        <dbReference type="Proteomes" id="UP000094960"/>
    </source>
</evidence>
<proteinExistence type="predicted"/>
<dbReference type="InterPro" id="IPR007329">
    <property type="entry name" value="FMN-bd"/>
</dbReference>
<gene>
    <name evidence="3" type="ORF">BFF78_10825</name>
</gene>
<dbReference type="RefSeq" id="WP_069778115.1">
    <property type="nucleotide sequence ID" value="NZ_CP017248.1"/>
</dbReference>
<dbReference type="Proteomes" id="UP000094960">
    <property type="component" value="Chromosome"/>
</dbReference>